<sequence>MGLSQSRLDLSICLITMLSRLSGIVGADILHLYEAIGQTDELSDSPFRFRRPAVRSGPTSSTASSAAALRRRLVNENPYRAGGGRRTWGDSLKFAKADRRAACRLRPAADGARGPG</sequence>
<evidence type="ECO:0000256" key="1">
    <source>
        <dbReference type="SAM" id="SignalP"/>
    </source>
</evidence>
<comment type="caution">
    <text evidence="2">The sequence shown here is derived from an EMBL/GenBank/DDBJ whole genome shotgun (WGS) entry which is preliminary data.</text>
</comment>
<keyword evidence="1" id="KW-0732">Signal</keyword>
<accession>A0A4C1ZYW7</accession>
<dbReference type="AlphaFoldDB" id="A0A4C1ZYW7"/>
<gene>
    <name evidence="2" type="ORF">EVAR_62688_1</name>
</gene>
<dbReference type="EMBL" id="BGZK01002248">
    <property type="protein sequence ID" value="GBP92199.1"/>
    <property type="molecule type" value="Genomic_DNA"/>
</dbReference>
<keyword evidence="3" id="KW-1185">Reference proteome</keyword>
<proteinExistence type="predicted"/>
<organism evidence="2 3">
    <name type="scientific">Eumeta variegata</name>
    <name type="common">Bagworm moth</name>
    <name type="synonym">Eumeta japonica</name>
    <dbReference type="NCBI Taxonomy" id="151549"/>
    <lineage>
        <taxon>Eukaryota</taxon>
        <taxon>Metazoa</taxon>
        <taxon>Ecdysozoa</taxon>
        <taxon>Arthropoda</taxon>
        <taxon>Hexapoda</taxon>
        <taxon>Insecta</taxon>
        <taxon>Pterygota</taxon>
        <taxon>Neoptera</taxon>
        <taxon>Endopterygota</taxon>
        <taxon>Lepidoptera</taxon>
        <taxon>Glossata</taxon>
        <taxon>Ditrysia</taxon>
        <taxon>Tineoidea</taxon>
        <taxon>Psychidae</taxon>
        <taxon>Oiketicinae</taxon>
        <taxon>Eumeta</taxon>
    </lineage>
</organism>
<reference evidence="2 3" key="1">
    <citation type="journal article" date="2019" name="Commun. Biol.">
        <title>The bagworm genome reveals a unique fibroin gene that provides high tensile strength.</title>
        <authorList>
            <person name="Kono N."/>
            <person name="Nakamura H."/>
            <person name="Ohtoshi R."/>
            <person name="Tomita M."/>
            <person name="Numata K."/>
            <person name="Arakawa K."/>
        </authorList>
    </citation>
    <scope>NUCLEOTIDE SEQUENCE [LARGE SCALE GENOMIC DNA]</scope>
</reference>
<dbReference type="Proteomes" id="UP000299102">
    <property type="component" value="Unassembled WGS sequence"/>
</dbReference>
<evidence type="ECO:0000313" key="2">
    <source>
        <dbReference type="EMBL" id="GBP92199.1"/>
    </source>
</evidence>
<evidence type="ECO:0000313" key="3">
    <source>
        <dbReference type="Proteomes" id="UP000299102"/>
    </source>
</evidence>
<protein>
    <submittedName>
        <fullName evidence="2">Uncharacterized protein</fullName>
    </submittedName>
</protein>
<name>A0A4C1ZYW7_EUMVA</name>
<feature type="signal peptide" evidence="1">
    <location>
        <begin position="1"/>
        <end position="27"/>
    </location>
</feature>
<feature type="chain" id="PRO_5020023985" evidence="1">
    <location>
        <begin position="28"/>
        <end position="116"/>
    </location>
</feature>